<reference evidence="4" key="1">
    <citation type="submission" date="2010-08" db="EMBL/GenBank/DDBJ databases">
        <authorList>
            <consortium name="Caenorhabditis japonica Sequencing Consortium"/>
            <person name="Wilson R.K."/>
        </authorList>
    </citation>
    <scope>NUCLEOTIDE SEQUENCE [LARGE SCALE GENOMIC DNA]</scope>
    <source>
        <strain evidence="4">DF5081</strain>
    </source>
</reference>
<proteinExistence type="predicted"/>
<evidence type="ECO:0000313" key="4">
    <source>
        <dbReference type="Proteomes" id="UP000005237"/>
    </source>
</evidence>
<evidence type="ECO:0000313" key="3">
    <source>
        <dbReference type="EnsemblMetazoa" id="CJA04011a.1"/>
    </source>
</evidence>
<keyword evidence="2" id="KW-0812">Transmembrane</keyword>
<accession>A0A8R1HN91</accession>
<dbReference type="EnsemblMetazoa" id="CJA04011a.1">
    <property type="protein sequence ID" value="CJA04011a.1"/>
    <property type="gene ID" value="WBGene00123215"/>
</dbReference>
<reference evidence="3" key="2">
    <citation type="submission" date="2022-06" db="UniProtKB">
        <authorList>
            <consortium name="EnsemblMetazoa"/>
        </authorList>
    </citation>
    <scope>IDENTIFICATION</scope>
    <source>
        <strain evidence="3">DF5081</strain>
    </source>
</reference>
<dbReference type="Proteomes" id="UP000005237">
    <property type="component" value="Unassembled WGS sequence"/>
</dbReference>
<sequence length="155" mass="17690">MLWLAYTAQAIFFILNAACLVFDCCLLYACIKRKFLNEKKSDSPIVYISFMAVFGICEKLPAFSMACAWPIADWIEPEKGYERDLGKSQQRGSRIFSYVSSARRPPVKKTYPDEPDILEHDIQHANFKKNLDSAAGSGGRRRPRGHRFEENASMN</sequence>
<feature type="compositionally biased region" description="Basic and acidic residues" evidence="1">
    <location>
        <begin position="146"/>
        <end position="155"/>
    </location>
</feature>
<feature type="region of interest" description="Disordered" evidence="1">
    <location>
        <begin position="129"/>
        <end position="155"/>
    </location>
</feature>
<protein>
    <submittedName>
        <fullName evidence="3">Uncharacterized protein</fullName>
    </submittedName>
</protein>
<dbReference type="AlphaFoldDB" id="A0A8R1HN91"/>
<organism evidence="3 4">
    <name type="scientific">Caenorhabditis japonica</name>
    <dbReference type="NCBI Taxonomy" id="281687"/>
    <lineage>
        <taxon>Eukaryota</taxon>
        <taxon>Metazoa</taxon>
        <taxon>Ecdysozoa</taxon>
        <taxon>Nematoda</taxon>
        <taxon>Chromadorea</taxon>
        <taxon>Rhabditida</taxon>
        <taxon>Rhabditina</taxon>
        <taxon>Rhabditomorpha</taxon>
        <taxon>Rhabditoidea</taxon>
        <taxon>Rhabditidae</taxon>
        <taxon>Peloderinae</taxon>
        <taxon>Caenorhabditis</taxon>
    </lineage>
</organism>
<keyword evidence="2" id="KW-0472">Membrane</keyword>
<evidence type="ECO:0000256" key="1">
    <source>
        <dbReference type="SAM" id="MobiDB-lite"/>
    </source>
</evidence>
<keyword evidence="4" id="KW-1185">Reference proteome</keyword>
<feature type="transmembrane region" description="Helical" evidence="2">
    <location>
        <begin position="6"/>
        <end position="31"/>
    </location>
</feature>
<name>A0A8R1HN91_CAEJA</name>
<evidence type="ECO:0000256" key="2">
    <source>
        <dbReference type="SAM" id="Phobius"/>
    </source>
</evidence>
<keyword evidence="2" id="KW-1133">Transmembrane helix</keyword>